<feature type="compositionally biased region" description="Acidic residues" evidence="1">
    <location>
        <begin position="51"/>
        <end position="61"/>
    </location>
</feature>
<evidence type="ECO:0000256" key="1">
    <source>
        <dbReference type="SAM" id="MobiDB-lite"/>
    </source>
</evidence>
<reference evidence="3" key="1">
    <citation type="submission" date="2014-11" db="EMBL/GenBank/DDBJ databases">
        <authorList>
            <person name="Otto D Thomas"/>
            <person name="Naeem Raeece"/>
        </authorList>
    </citation>
    <scope>NUCLEOTIDE SEQUENCE</scope>
</reference>
<protein>
    <submittedName>
        <fullName evidence="3">Uncharacterized protein</fullName>
    </submittedName>
</protein>
<feature type="compositionally biased region" description="Basic and acidic residues" evidence="1">
    <location>
        <begin position="39"/>
        <end position="50"/>
    </location>
</feature>
<organism evidence="3">
    <name type="scientific">Chromera velia CCMP2878</name>
    <dbReference type="NCBI Taxonomy" id="1169474"/>
    <lineage>
        <taxon>Eukaryota</taxon>
        <taxon>Sar</taxon>
        <taxon>Alveolata</taxon>
        <taxon>Colpodellida</taxon>
        <taxon>Chromeraceae</taxon>
        <taxon>Chromera</taxon>
    </lineage>
</organism>
<gene>
    <name evidence="3" type="ORF">Cvel_13162</name>
</gene>
<feature type="chain" id="PRO_5005192441" evidence="2">
    <location>
        <begin position="18"/>
        <end position="323"/>
    </location>
</feature>
<dbReference type="VEuPathDB" id="CryptoDB:Cvel_13162"/>
<evidence type="ECO:0000313" key="3">
    <source>
        <dbReference type="EMBL" id="CEM54917.1"/>
    </source>
</evidence>
<keyword evidence="2" id="KW-0732">Signal</keyword>
<evidence type="ECO:0000256" key="2">
    <source>
        <dbReference type="SAM" id="SignalP"/>
    </source>
</evidence>
<dbReference type="AlphaFoldDB" id="A0A0G4ICL6"/>
<feature type="region of interest" description="Disordered" evidence="1">
    <location>
        <begin position="39"/>
        <end position="61"/>
    </location>
</feature>
<sequence length="323" mass="36486">MKFFALVGAALPLATLGLQLKDRGVDLSFYTGLKSKKIAHPDDKKRKEPEPEPDDYELDPDTEWYQYRNPKSKYRWNALSRPKETCPDAKNISPTMPTGKCTKRSFCEELREFDRRATLQAFFFEMHFSKVDDNTGVYKRDSVLSNDDLTSIVERANFYSSGKLKLELIKPNAIYESNAVMTHACSPGAFTRYLTPTSYPNYAKNIINAYGTVSYEDYESPCAEDRKKILRTRSTDIGSFDNTVFSNWCGSIFSLNSYEKDGLCYVNPPTSGLNSDIHTGILDCDKILEGDAEADTPWTEAAPKGAPLFTANKSSRKSYSAWI</sequence>
<feature type="signal peptide" evidence="2">
    <location>
        <begin position="1"/>
        <end position="17"/>
    </location>
</feature>
<dbReference type="EMBL" id="CDMZ01005829">
    <property type="protein sequence ID" value="CEM54917.1"/>
    <property type="molecule type" value="Genomic_DNA"/>
</dbReference>
<name>A0A0G4ICL6_9ALVE</name>
<proteinExistence type="predicted"/>
<accession>A0A0G4ICL6</accession>